<protein>
    <recommendedName>
        <fullName evidence="3">glucose-1-phosphate thymidylyltransferase</fullName>
        <ecNumber evidence="3">2.7.7.24</ecNumber>
    </recommendedName>
</protein>
<dbReference type="AlphaFoldDB" id="A0A0G1WH50"/>
<evidence type="ECO:0000256" key="7">
    <source>
        <dbReference type="ARBA" id="ARBA00022842"/>
    </source>
</evidence>
<evidence type="ECO:0000256" key="2">
    <source>
        <dbReference type="ARBA" id="ARBA00010480"/>
    </source>
</evidence>
<dbReference type="Gene3D" id="3.90.550.10">
    <property type="entry name" value="Spore Coat Polysaccharide Biosynthesis Protein SpsA, Chain A"/>
    <property type="match status" value="1"/>
</dbReference>
<name>A0A0G1WH50_9BACT</name>
<dbReference type="EC" id="2.7.7.24" evidence="3"/>
<evidence type="ECO:0000256" key="1">
    <source>
        <dbReference type="ARBA" id="ARBA00001946"/>
    </source>
</evidence>
<dbReference type="PANTHER" id="PTHR43532:SF1">
    <property type="entry name" value="GLUCOSE-1-PHOSPHATE THYMIDYLYLTRANSFERASE 1"/>
    <property type="match status" value="1"/>
</dbReference>
<evidence type="ECO:0000256" key="4">
    <source>
        <dbReference type="ARBA" id="ARBA00022679"/>
    </source>
</evidence>
<comment type="similarity">
    <text evidence="2">Belongs to the glucose-1-phosphate thymidylyltransferase family.</text>
</comment>
<comment type="cofactor">
    <cofactor evidence="1">
        <name>Mg(2+)</name>
        <dbReference type="ChEBI" id="CHEBI:18420"/>
    </cofactor>
</comment>
<keyword evidence="4 10" id="KW-0808">Transferase</keyword>
<dbReference type="Proteomes" id="UP000034120">
    <property type="component" value="Unassembled WGS sequence"/>
</dbReference>
<proteinExistence type="inferred from homology"/>
<evidence type="ECO:0000259" key="9">
    <source>
        <dbReference type="Pfam" id="PF00483"/>
    </source>
</evidence>
<dbReference type="SUPFAM" id="SSF53448">
    <property type="entry name" value="Nucleotide-diphospho-sugar transferases"/>
    <property type="match status" value="1"/>
</dbReference>
<reference evidence="10 11" key="1">
    <citation type="journal article" date="2015" name="Nature">
        <title>rRNA introns, odd ribosomes, and small enigmatic genomes across a large radiation of phyla.</title>
        <authorList>
            <person name="Brown C.T."/>
            <person name="Hug L.A."/>
            <person name="Thomas B.C."/>
            <person name="Sharon I."/>
            <person name="Castelle C.J."/>
            <person name="Singh A."/>
            <person name="Wilkins M.J."/>
            <person name="Williams K.H."/>
            <person name="Banfield J.F."/>
        </authorList>
    </citation>
    <scope>NUCLEOTIDE SEQUENCE [LARGE SCALE GENOMIC DNA]</scope>
</reference>
<gene>
    <name evidence="10" type="ORF">UY57_C0001G0013</name>
</gene>
<comment type="catalytic activity">
    <reaction evidence="8">
        <text>dTTP + alpha-D-glucose 1-phosphate + H(+) = dTDP-alpha-D-glucose + diphosphate</text>
        <dbReference type="Rhea" id="RHEA:15225"/>
        <dbReference type="ChEBI" id="CHEBI:15378"/>
        <dbReference type="ChEBI" id="CHEBI:33019"/>
        <dbReference type="ChEBI" id="CHEBI:37568"/>
        <dbReference type="ChEBI" id="CHEBI:57477"/>
        <dbReference type="ChEBI" id="CHEBI:58601"/>
        <dbReference type="EC" id="2.7.7.24"/>
    </reaction>
</comment>
<evidence type="ECO:0000256" key="3">
    <source>
        <dbReference type="ARBA" id="ARBA00012461"/>
    </source>
</evidence>
<evidence type="ECO:0000256" key="5">
    <source>
        <dbReference type="ARBA" id="ARBA00022695"/>
    </source>
</evidence>
<dbReference type="EMBL" id="LCQM01000001">
    <property type="protein sequence ID" value="KKW18103.1"/>
    <property type="molecule type" value="Genomic_DNA"/>
</dbReference>
<comment type="caution">
    <text evidence="10">The sequence shown here is derived from an EMBL/GenBank/DDBJ whole genome shotgun (WGS) entry which is preliminary data.</text>
</comment>
<evidence type="ECO:0000256" key="8">
    <source>
        <dbReference type="ARBA" id="ARBA00049336"/>
    </source>
</evidence>
<keyword evidence="6" id="KW-0479">Metal-binding</keyword>
<dbReference type="GO" id="GO:0046872">
    <property type="term" value="F:metal ion binding"/>
    <property type="evidence" value="ECO:0007669"/>
    <property type="project" value="UniProtKB-KW"/>
</dbReference>
<sequence length="250" mass="28025">MKIRKAVILAGGSGTRLRPLTLATNKHLLPLYDRPVIYHAIEKLVDAGISRIMVVTSPEHIDSFVRALGSGEHWKLKSGNESQIQITYGIQNKPGGIAQGLYIARDYIGDEPCILYLGDNYIEDNLGPHLKNFKGGAMIFLKKVADPERFGVATLGKNGGVVRIEEKPRKPKSNLAVIGLYFYDNTVFEKMRDQQPSSRGEYEITYVNNKYLKEGALKAVVLKKKWTDIGTFDSLVETSHHVRKSAKKRR</sequence>
<keyword evidence="5" id="KW-0548">Nucleotidyltransferase</keyword>
<dbReference type="Pfam" id="PF00483">
    <property type="entry name" value="NTP_transferase"/>
    <property type="match status" value="1"/>
</dbReference>
<evidence type="ECO:0000313" key="10">
    <source>
        <dbReference type="EMBL" id="KKW18103.1"/>
    </source>
</evidence>
<evidence type="ECO:0000313" key="11">
    <source>
        <dbReference type="Proteomes" id="UP000034120"/>
    </source>
</evidence>
<dbReference type="InterPro" id="IPR005835">
    <property type="entry name" value="NTP_transferase_dom"/>
</dbReference>
<dbReference type="GO" id="GO:0008879">
    <property type="term" value="F:glucose-1-phosphate thymidylyltransferase activity"/>
    <property type="evidence" value="ECO:0007669"/>
    <property type="project" value="UniProtKB-EC"/>
</dbReference>
<organism evidence="10 11">
    <name type="scientific">Candidatus Kaiserbacteria bacterium GW2011_GWB1_50_17</name>
    <dbReference type="NCBI Taxonomy" id="1618673"/>
    <lineage>
        <taxon>Bacteria</taxon>
        <taxon>Candidatus Kaiseribacteriota</taxon>
    </lineage>
</organism>
<dbReference type="PATRIC" id="fig|1618673.3.peg.14"/>
<keyword evidence="7" id="KW-0460">Magnesium</keyword>
<evidence type="ECO:0000256" key="6">
    <source>
        <dbReference type="ARBA" id="ARBA00022723"/>
    </source>
</evidence>
<accession>A0A0G1WH50</accession>
<dbReference type="InterPro" id="IPR029044">
    <property type="entry name" value="Nucleotide-diphossugar_trans"/>
</dbReference>
<feature type="domain" description="Nucleotidyl transferase" evidence="9">
    <location>
        <begin position="5"/>
        <end position="244"/>
    </location>
</feature>
<dbReference type="InterPro" id="IPR005907">
    <property type="entry name" value="G1P_thy_trans_s"/>
</dbReference>
<dbReference type="PANTHER" id="PTHR43532">
    <property type="entry name" value="GLUCOSE-1-PHOSPHATE THYMIDYLYLTRANSFERASE"/>
    <property type="match status" value="1"/>
</dbReference>